<gene>
    <name evidence="1" type="ORF">Cha6605_1635</name>
</gene>
<dbReference type="OrthoDB" id="574311at2"/>
<sequence length="97" mass="11063">MNVRVTIEVSTLPTSSNTDKLRSAASELTNNLKSIVVSTEEDSKGFSIITNFTMKTTAEYKVVDRISKEFKFWTFDFEGYREMIISFPTHIGRIANE</sequence>
<evidence type="ECO:0000313" key="2">
    <source>
        <dbReference type="Proteomes" id="UP000010366"/>
    </source>
</evidence>
<dbReference type="eggNOG" id="ENOG50338XR">
    <property type="taxonomic scope" value="Bacteria"/>
</dbReference>
<dbReference type="KEGG" id="cmp:Cha6605_1635"/>
<dbReference type="STRING" id="1173020.Cha6605_1635"/>
<keyword evidence="2" id="KW-1185">Reference proteome</keyword>
<dbReference type="EMBL" id="CP003600">
    <property type="protein sequence ID" value="AFY92780.1"/>
    <property type="molecule type" value="Genomic_DNA"/>
</dbReference>
<organism evidence="1 2">
    <name type="scientific">Chamaesiphon minutus (strain ATCC 27169 / PCC 6605)</name>
    <dbReference type="NCBI Taxonomy" id="1173020"/>
    <lineage>
        <taxon>Bacteria</taxon>
        <taxon>Bacillati</taxon>
        <taxon>Cyanobacteriota</taxon>
        <taxon>Cyanophyceae</taxon>
        <taxon>Gomontiellales</taxon>
        <taxon>Chamaesiphonaceae</taxon>
        <taxon>Chamaesiphon</taxon>
    </lineage>
</organism>
<name>K9UD97_CHAP6</name>
<dbReference type="AlphaFoldDB" id="K9UD97"/>
<evidence type="ECO:0000313" key="1">
    <source>
        <dbReference type="EMBL" id="AFY92780.1"/>
    </source>
</evidence>
<dbReference type="HOGENOM" id="CLU_2451005_0_0_3"/>
<dbReference type="Proteomes" id="UP000010366">
    <property type="component" value="Chromosome"/>
</dbReference>
<protein>
    <submittedName>
        <fullName evidence="1">Uncharacterized protein</fullName>
    </submittedName>
</protein>
<reference evidence="1 2" key="1">
    <citation type="submission" date="2012-05" db="EMBL/GenBank/DDBJ databases">
        <title>Finished chromosome of genome of Chamaesiphon sp. PCC 6605.</title>
        <authorList>
            <consortium name="US DOE Joint Genome Institute"/>
            <person name="Gugger M."/>
            <person name="Coursin T."/>
            <person name="Rippka R."/>
            <person name="Tandeau De Marsac N."/>
            <person name="Huntemann M."/>
            <person name="Wei C.-L."/>
            <person name="Han J."/>
            <person name="Detter J.C."/>
            <person name="Han C."/>
            <person name="Tapia R."/>
            <person name="Chen A."/>
            <person name="Kyrpides N."/>
            <person name="Mavromatis K."/>
            <person name="Markowitz V."/>
            <person name="Szeto E."/>
            <person name="Ivanova N."/>
            <person name="Pagani I."/>
            <person name="Pati A."/>
            <person name="Goodwin L."/>
            <person name="Nordberg H.P."/>
            <person name="Cantor M.N."/>
            <person name="Hua S.X."/>
            <person name="Woyke T."/>
            <person name="Kerfeld C.A."/>
        </authorList>
    </citation>
    <scope>NUCLEOTIDE SEQUENCE [LARGE SCALE GENOMIC DNA]</scope>
    <source>
        <strain evidence="2">ATCC 27169 / PCC 6605</strain>
    </source>
</reference>
<proteinExistence type="predicted"/>
<accession>K9UD97</accession>